<proteinExistence type="predicted"/>
<name>A0AC34FLA9_9BILA</name>
<organism evidence="1 2">
    <name type="scientific">Panagrolaimus sp. ES5</name>
    <dbReference type="NCBI Taxonomy" id="591445"/>
    <lineage>
        <taxon>Eukaryota</taxon>
        <taxon>Metazoa</taxon>
        <taxon>Ecdysozoa</taxon>
        <taxon>Nematoda</taxon>
        <taxon>Chromadorea</taxon>
        <taxon>Rhabditida</taxon>
        <taxon>Tylenchina</taxon>
        <taxon>Panagrolaimomorpha</taxon>
        <taxon>Panagrolaimoidea</taxon>
        <taxon>Panagrolaimidae</taxon>
        <taxon>Panagrolaimus</taxon>
    </lineage>
</organism>
<dbReference type="Proteomes" id="UP000887579">
    <property type="component" value="Unplaced"/>
</dbReference>
<dbReference type="WBParaSite" id="ES5_v2.g17893.t1">
    <property type="protein sequence ID" value="ES5_v2.g17893.t1"/>
    <property type="gene ID" value="ES5_v2.g17893"/>
</dbReference>
<accession>A0AC34FLA9</accession>
<evidence type="ECO:0000313" key="2">
    <source>
        <dbReference type="WBParaSite" id="ES5_v2.g17893.t1"/>
    </source>
</evidence>
<sequence>MKYDFARRPNSRKISFMAICGFLLYHLVTYSWPFLPGKLKMYSEDEMLFSNGTELTGCNVDKYRWCDSLNPINFYVYYAAFIIIIGIANPNLNVSFGTLFSKIIGPRPQTIEQGWLQVAGTSGRMLGSVSMSALESEYGPKWVWNVQITLLIVTISSWIALNHKMVPLALPEEYAEFHDPNDPDVIKKKIKNGSKEKINA</sequence>
<evidence type="ECO:0000313" key="1">
    <source>
        <dbReference type="Proteomes" id="UP000887579"/>
    </source>
</evidence>
<reference evidence="2" key="1">
    <citation type="submission" date="2022-11" db="UniProtKB">
        <authorList>
            <consortium name="WormBaseParasite"/>
        </authorList>
    </citation>
    <scope>IDENTIFICATION</scope>
</reference>
<protein>
    <submittedName>
        <fullName evidence="2">Uncharacterized protein</fullName>
    </submittedName>
</protein>